<dbReference type="SUPFAM" id="SSF52980">
    <property type="entry name" value="Restriction endonuclease-like"/>
    <property type="match status" value="1"/>
</dbReference>
<evidence type="ECO:0000313" key="2">
    <source>
        <dbReference type="EMBL" id="MBD2503296.1"/>
    </source>
</evidence>
<keyword evidence="2" id="KW-0255">Endonuclease</keyword>
<dbReference type="EMBL" id="JACJSG010000033">
    <property type="protein sequence ID" value="MBD2503296.1"/>
    <property type="molecule type" value="Genomic_DNA"/>
</dbReference>
<keyword evidence="2" id="KW-0540">Nuclease</keyword>
<name>A0ABR8D8M4_9NOST</name>
<dbReference type="GO" id="GO:0004519">
    <property type="term" value="F:endonuclease activity"/>
    <property type="evidence" value="ECO:0007669"/>
    <property type="project" value="UniProtKB-KW"/>
</dbReference>
<dbReference type="PANTHER" id="PTHR34107:SF7">
    <property type="entry name" value="SLR2092 PROTEIN"/>
    <property type="match status" value="1"/>
</dbReference>
<reference evidence="2 3" key="1">
    <citation type="journal article" date="2020" name="ISME J.">
        <title>Comparative genomics reveals insights into cyanobacterial evolution and habitat adaptation.</title>
        <authorList>
            <person name="Chen M.Y."/>
            <person name="Teng W.K."/>
            <person name="Zhao L."/>
            <person name="Hu C.X."/>
            <person name="Zhou Y.K."/>
            <person name="Han B.P."/>
            <person name="Song L.R."/>
            <person name="Shu W.S."/>
        </authorList>
    </citation>
    <scope>NUCLEOTIDE SEQUENCE [LARGE SCALE GENOMIC DNA]</scope>
    <source>
        <strain evidence="2 3">FACHB-119</strain>
    </source>
</reference>
<keyword evidence="3" id="KW-1185">Reference proteome</keyword>
<gene>
    <name evidence="2" type="ORF">H6G83_22270</name>
</gene>
<organism evidence="2 3">
    <name type="scientific">Anabaena azotica FACHB-119</name>
    <dbReference type="NCBI Taxonomy" id="947527"/>
    <lineage>
        <taxon>Bacteria</taxon>
        <taxon>Bacillati</taxon>
        <taxon>Cyanobacteriota</taxon>
        <taxon>Cyanophyceae</taxon>
        <taxon>Nostocales</taxon>
        <taxon>Nostocaceae</taxon>
        <taxon>Anabaena</taxon>
        <taxon>Anabaena azotica</taxon>
    </lineage>
</organism>
<keyword evidence="2" id="KW-0378">Hydrolase</keyword>
<comment type="caution">
    <text evidence="2">The sequence shown here is derived from an EMBL/GenBank/DDBJ whole genome shotgun (WGS) entry which is preliminary data.</text>
</comment>
<protein>
    <submittedName>
        <fullName evidence="2">Uma2 family endonuclease</fullName>
    </submittedName>
</protein>
<dbReference type="InterPro" id="IPR008538">
    <property type="entry name" value="Uma2"/>
</dbReference>
<dbReference type="Gene3D" id="3.90.1570.10">
    <property type="entry name" value="tt1808, chain A"/>
    <property type="match status" value="1"/>
</dbReference>
<feature type="domain" description="Putative restriction endonuclease" evidence="1">
    <location>
        <begin position="17"/>
        <end position="187"/>
    </location>
</feature>
<proteinExistence type="predicted"/>
<dbReference type="Proteomes" id="UP000661112">
    <property type="component" value="Unassembled WGS sequence"/>
</dbReference>
<dbReference type="RefSeq" id="WP_190476159.1">
    <property type="nucleotide sequence ID" value="NZ_JACJSG010000033.1"/>
</dbReference>
<accession>A0ABR8D8M4</accession>
<dbReference type="InterPro" id="IPR011335">
    <property type="entry name" value="Restrct_endonuc-II-like"/>
</dbReference>
<dbReference type="Pfam" id="PF05685">
    <property type="entry name" value="Uma2"/>
    <property type="match status" value="1"/>
</dbReference>
<dbReference type="InterPro" id="IPR012296">
    <property type="entry name" value="Nuclease_put_TT1808"/>
</dbReference>
<dbReference type="CDD" id="cd06260">
    <property type="entry name" value="DUF820-like"/>
    <property type="match status" value="1"/>
</dbReference>
<evidence type="ECO:0000259" key="1">
    <source>
        <dbReference type="Pfam" id="PF05685"/>
    </source>
</evidence>
<sequence length="192" mass="21439">MTAFTLQLPPHLKLTDEEFEQIVAVNQELRLELTATGELVIISPTGGETGNRNFDLLGQPWFWNSQKNLGKAFDSSTGFKLPNGATRSPDASWVTMERWNTLTPQQRKKFLPLCPDFGVELVSETDDVEDTQAKIVEYLANGLQLGWLINPKDKVVIIYRPNQAPEILQSPTSLSGEDVLPGFILNLQPIFA</sequence>
<evidence type="ECO:0000313" key="3">
    <source>
        <dbReference type="Proteomes" id="UP000661112"/>
    </source>
</evidence>
<dbReference type="PANTHER" id="PTHR34107">
    <property type="entry name" value="SLL0198 PROTEIN-RELATED"/>
    <property type="match status" value="1"/>
</dbReference>